<sequence>SSFSSSFSSSFISFLSSSFSSSSSSISSIELASTLLSFCTISTWKGKMSLFARSLRVMNASALLGTEIRCRPWNAVHVSHLKQLEPLLFMFRTLSIPFRSVYASVNKSAKQQPVVDGKTDVSSLNVLTGDRMVVRLSNADQKVPIARRKYDLPKEAVDGLRKAIEKQGGMTS</sequence>
<evidence type="ECO:0000313" key="1">
    <source>
        <dbReference type="EMBL" id="GMR51705.1"/>
    </source>
</evidence>
<evidence type="ECO:0000313" key="2">
    <source>
        <dbReference type="Proteomes" id="UP001328107"/>
    </source>
</evidence>
<dbReference type="EMBL" id="BTRK01000005">
    <property type="protein sequence ID" value="GMR51705.1"/>
    <property type="molecule type" value="Genomic_DNA"/>
</dbReference>
<dbReference type="AlphaFoldDB" id="A0AAN5I529"/>
<accession>A0AAN5I529</accession>
<comment type="caution">
    <text evidence="1">The sequence shown here is derived from an EMBL/GenBank/DDBJ whole genome shotgun (WGS) entry which is preliminary data.</text>
</comment>
<gene>
    <name evidence="1" type="ORF">PMAYCL1PPCAC_21900</name>
</gene>
<feature type="non-terminal residue" evidence="1">
    <location>
        <position position="1"/>
    </location>
</feature>
<reference evidence="2" key="1">
    <citation type="submission" date="2022-10" db="EMBL/GenBank/DDBJ databases">
        <title>Genome assembly of Pristionchus species.</title>
        <authorList>
            <person name="Yoshida K."/>
            <person name="Sommer R.J."/>
        </authorList>
    </citation>
    <scope>NUCLEOTIDE SEQUENCE [LARGE SCALE GENOMIC DNA]</scope>
    <source>
        <strain evidence="2">RS5460</strain>
    </source>
</reference>
<proteinExistence type="predicted"/>
<keyword evidence="2" id="KW-1185">Reference proteome</keyword>
<name>A0AAN5I529_9BILA</name>
<organism evidence="1 2">
    <name type="scientific">Pristionchus mayeri</name>
    <dbReference type="NCBI Taxonomy" id="1317129"/>
    <lineage>
        <taxon>Eukaryota</taxon>
        <taxon>Metazoa</taxon>
        <taxon>Ecdysozoa</taxon>
        <taxon>Nematoda</taxon>
        <taxon>Chromadorea</taxon>
        <taxon>Rhabditida</taxon>
        <taxon>Rhabditina</taxon>
        <taxon>Diplogasteromorpha</taxon>
        <taxon>Diplogasteroidea</taxon>
        <taxon>Neodiplogasteridae</taxon>
        <taxon>Pristionchus</taxon>
    </lineage>
</organism>
<protein>
    <submittedName>
        <fullName evidence="1">Uncharacterized protein</fullName>
    </submittedName>
</protein>
<dbReference type="Proteomes" id="UP001328107">
    <property type="component" value="Unassembled WGS sequence"/>
</dbReference>